<dbReference type="STRING" id="1081102.A0A167N1B1"/>
<dbReference type="AlphaFoldDB" id="A0A167N1B1"/>
<feature type="region of interest" description="Disordered" evidence="1">
    <location>
        <begin position="271"/>
        <end position="302"/>
    </location>
</feature>
<feature type="compositionally biased region" description="Low complexity" evidence="1">
    <location>
        <begin position="396"/>
        <end position="406"/>
    </location>
</feature>
<comment type="caution">
    <text evidence="4">The sequence shown here is derived from an EMBL/GenBank/DDBJ whole genome shotgun (WGS) entry which is preliminary data.</text>
</comment>
<evidence type="ECO:0000313" key="5">
    <source>
        <dbReference type="Proteomes" id="UP000076874"/>
    </source>
</evidence>
<organism evidence="4 5">
    <name type="scientific">Niveomyces insectorum RCEF 264</name>
    <dbReference type="NCBI Taxonomy" id="1081102"/>
    <lineage>
        <taxon>Eukaryota</taxon>
        <taxon>Fungi</taxon>
        <taxon>Dikarya</taxon>
        <taxon>Ascomycota</taxon>
        <taxon>Pezizomycotina</taxon>
        <taxon>Sordariomycetes</taxon>
        <taxon>Hypocreomycetidae</taxon>
        <taxon>Hypocreales</taxon>
        <taxon>Cordycipitaceae</taxon>
        <taxon>Niveomyces</taxon>
    </lineage>
</organism>
<feature type="chain" id="PRO_5007890532" description="DUF7492 domain-containing protein" evidence="2">
    <location>
        <begin position="26"/>
        <end position="472"/>
    </location>
</feature>
<reference evidence="4 5" key="1">
    <citation type="journal article" date="2016" name="Genome Biol. Evol.">
        <title>Divergent and convergent evolution of fungal pathogenicity.</title>
        <authorList>
            <person name="Shang Y."/>
            <person name="Xiao G."/>
            <person name="Zheng P."/>
            <person name="Cen K."/>
            <person name="Zhan S."/>
            <person name="Wang C."/>
        </authorList>
    </citation>
    <scope>NUCLEOTIDE SEQUENCE [LARGE SCALE GENOMIC DNA]</scope>
    <source>
        <strain evidence="4 5">RCEF 264</strain>
    </source>
</reference>
<evidence type="ECO:0000259" key="3">
    <source>
        <dbReference type="Pfam" id="PF24320"/>
    </source>
</evidence>
<sequence>MGHFYKALFGVAVVLGYLPFPGVESHSWGEQLMRIGVNGTMIGLPGYVRGYVPRTAPNFNDDMINYLVPPNDGRTVNAVLPTDRLCHPAQTIGNYTAAYPMLVVMPGDFVAIRYQENGHVTLPDINPAKPTNRGTVYIYGTAHPVENELFQTVFQNWTADGTGGDGRGRLIATRQFDDTQCYQINNGPISTTRQSQYKKVAQNPQGADLWCQNDIQLPMDLVKNTNYTLYWIWNWPTFNAPGAPTDIPTDGYTVQTVQHYTSCMDVAVVDDDGHDDANDGDGHSNGKGNNGAGPGGSAKTNNFAKSFVQGQDLNSAAVLAQLQGGAFQVDVPGCGGGDGNNSGGASAAPTAARVHTYTFTVTETLPPVYVTETVPAGGDDATATAVVQTPSPSPSPATNKKTSTSTTFITETVTRTAGSADASAPLADATTAPVLPAGQAPTVRPFLTARDGHDVASRSGKLPHRVRGGRRP</sequence>
<feature type="compositionally biased region" description="Gly residues" evidence="1">
    <location>
        <begin position="285"/>
        <end position="296"/>
    </location>
</feature>
<keyword evidence="2" id="KW-0732">Signal</keyword>
<keyword evidence="5" id="KW-1185">Reference proteome</keyword>
<accession>A0A167N1B1</accession>
<gene>
    <name evidence="4" type="ORF">SPI_08515</name>
</gene>
<feature type="region of interest" description="Disordered" evidence="1">
    <location>
        <begin position="386"/>
        <end position="406"/>
    </location>
</feature>
<feature type="domain" description="DUF7492" evidence="3">
    <location>
        <begin position="23"/>
        <end position="278"/>
    </location>
</feature>
<feature type="signal peptide" evidence="2">
    <location>
        <begin position="1"/>
        <end position="25"/>
    </location>
</feature>
<dbReference type="Pfam" id="PF24320">
    <property type="entry name" value="DUF7492"/>
    <property type="match status" value="1"/>
</dbReference>
<name>A0A167N1B1_9HYPO</name>
<feature type="compositionally biased region" description="Basic and acidic residues" evidence="1">
    <location>
        <begin position="275"/>
        <end position="284"/>
    </location>
</feature>
<dbReference type="EMBL" id="AZHD01000021">
    <property type="protein sequence ID" value="OAA55011.1"/>
    <property type="molecule type" value="Genomic_DNA"/>
</dbReference>
<dbReference type="InterPro" id="IPR055915">
    <property type="entry name" value="DUF7492"/>
</dbReference>
<dbReference type="Proteomes" id="UP000076874">
    <property type="component" value="Unassembled WGS sequence"/>
</dbReference>
<dbReference type="OrthoDB" id="64281at2759"/>
<protein>
    <recommendedName>
        <fullName evidence="3">DUF7492 domain-containing protein</fullName>
    </recommendedName>
</protein>
<evidence type="ECO:0000256" key="1">
    <source>
        <dbReference type="SAM" id="MobiDB-lite"/>
    </source>
</evidence>
<proteinExistence type="predicted"/>
<feature type="region of interest" description="Disordered" evidence="1">
    <location>
        <begin position="430"/>
        <end position="472"/>
    </location>
</feature>
<evidence type="ECO:0000256" key="2">
    <source>
        <dbReference type="SAM" id="SignalP"/>
    </source>
</evidence>
<feature type="compositionally biased region" description="Basic residues" evidence="1">
    <location>
        <begin position="461"/>
        <end position="472"/>
    </location>
</feature>
<evidence type="ECO:0000313" key="4">
    <source>
        <dbReference type="EMBL" id="OAA55011.1"/>
    </source>
</evidence>